<protein>
    <submittedName>
        <fullName evidence="2">Uncharacterized protein</fullName>
    </submittedName>
</protein>
<reference evidence="2" key="1">
    <citation type="journal article" date="2023" name="Mol. Phylogenet. Evol.">
        <title>Genome-scale phylogeny and comparative genomics of the fungal order Sordariales.</title>
        <authorList>
            <person name="Hensen N."/>
            <person name="Bonometti L."/>
            <person name="Westerberg I."/>
            <person name="Brannstrom I.O."/>
            <person name="Guillou S."/>
            <person name="Cros-Aarteil S."/>
            <person name="Calhoun S."/>
            <person name="Haridas S."/>
            <person name="Kuo A."/>
            <person name="Mondo S."/>
            <person name="Pangilinan J."/>
            <person name="Riley R."/>
            <person name="LaButti K."/>
            <person name="Andreopoulos B."/>
            <person name="Lipzen A."/>
            <person name="Chen C."/>
            <person name="Yan M."/>
            <person name="Daum C."/>
            <person name="Ng V."/>
            <person name="Clum A."/>
            <person name="Steindorff A."/>
            <person name="Ohm R.A."/>
            <person name="Martin F."/>
            <person name="Silar P."/>
            <person name="Natvig D.O."/>
            <person name="Lalanne C."/>
            <person name="Gautier V."/>
            <person name="Ament-Velasquez S.L."/>
            <person name="Kruys A."/>
            <person name="Hutchinson M.I."/>
            <person name="Powell A.J."/>
            <person name="Barry K."/>
            <person name="Miller A.N."/>
            <person name="Grigoriev I.V."/>
            <person name="Debuchy R."/>
            <person name="Gladieux P."/>
            <person name="Hiltunen Thoren M."/>
            <person name="Johannesson H."/>
        </authorList>
    </citation>
    <scope>NUCLEOTIDE SEQUENCE</scope>
    <source>
        <strain evidence="2">PSN243</strain>
    </source>
</reference>
<dbReference type="Proteomes" id="UP001321760">
    <property type="component" value="Unassembled WGS sequence"/>
</dbReference>
<evidence type="ECO:0000313" key="3">
    <source>
        <dbReference type="Proteomes" id="UP001321760"/>
    </source>
</evidence>
<feature type="region of interest" description="Disordered" evidence="1">
    <location>
        <begin position="221"/>
        <end position="279"/>
    </location>
</feature>
<comment type="caution">
    <text evidence="2">The sequence shown here is derived from an EMBL/GenBank/DDBJ whole genome shotgun (WGS) entry which is preliminary data.</text>
</comment>
<proteinExistence type="predicted"/>
<name>A0AAV9GXD5_9PEZI</name>
<sequence length="306" mass="34322">MPRSFGLVSRRQVSGAYRQLPGRKKTESWSHQPRHELPNCTPFSSSSAASTSKQGIEVGFAGVMPLTIGKPGRATTRPGPHCCRARCPGQDRQESCRIREPRGRNSSAEPLPSEPRPPKTKASHCARSKWFATAEEDLPATRCATKDTTNEDWPVLQAYLRLEEAAQRGTRSRAILFFHLTSLRRRLTLLKIETPNMPSVSSNLIFPGSRNQRISRLGLPQRRGTEGSVCRQHRRTGRDRALTSTPPERHHHSIAEGKTPLRRRAHPGEAETKPSDNITHTALPLSSWRRRVVLAIHWISTARAKK</sequence>
<reference evidence="2" key="2">
    <citation type="submission" date="2023-05" db="EMBL/GenBank/DDBJ databases">
        <authorList>
            <consortium name="Lawrence Berkeley National Laboratory"/>
            <person name="Steindorff A."/>
            <person name="Hensen N."/>
            <person name="Bonometti L."/>
            <person name="Westerberg I."/>
            <person name="Brannstrom I.O."/>
            <person name="Guillou S."/>
            <person name="Cros-Aarteil S."/>
            <person name="Calhoun S."/>
            <person name="Haridas S."/>
            <person name="Kuo A."/>
            <person name="Mondo S."/>
            <person name="Pangilinan J."/>
            <person name="Riley R."/>
            <person name="Labutti K."/>
            <person name="Andreopoulos B."/>
            <person name="Lipzen A."/>
            <person name="Chen C."/>
            <person name="Yanf M."/>
            <person name="Daum C."/>
            <person name="Ng V."/>
            <person name="Clum A."/>
            <person name="Ohm R."/>
            <person name="Martin F."/>
            <person name="Silar P."/>
            <person name="Natvig D."/>
            <person name="Lalanne C."/>
            <person name="Gautier V."/>
            <person name="Ament-Velasquez S.L."/>
            <person name="Kruys A."/>
            <person name="Hutchinson M.I."/>
            <person name="Powell A.J."/>
            <person name="Barry K."/>
            <person name="Miller A.N."/>
            <person name="Grigoriev I.V."/>
            <person name="Debuchy R."/>
            <person name="Gladieux P."/>
            <person name="Thoren M.H."/>
            <person name="Johannesson H."/>
        </authorList>
    </citation>
    <scope>NUCLEOTIDE SEQUENCE</scope>
    <source>
        <strain evidence="2">PSN243</strain>
    </source>
</reference>
<evidence type="ECO:0000256" key="1">
    <source>
        <dbReference type="SAM" id="MobiDB-lite"/>
    </source>
</evidence>
<feature type="compositionally biased region" description="Basic and acidic residues" evidence="1">
    <location>
        <begin position="24"/>
        <end position="37"/>
    </location>
</feature>
<evidence type="ECO:0000313" key="2">
    <source>
        <dbReference type="EMBL" id="KAK4452564.1"/>
    </source>
</evidence>
<dbReference type="EMBL" id="MU865923">
    <property type="protein sequence ID" value="KAK4452564.1"/>
    <property type="molecule type" value="Genomic_DNA"/>
</dbReference>
<organism evidence="2 3">
    <name type="scientific">Podospora aff. communis PSN243</name>
    <dbReference type="NCBI Taxonomy" id="3040156"/>
    <lineage>
        <taxon>Eukaryota</taxon>
        <taxon>Fungi</taxon>
        <taxon>Dikarya</taxon>
        <taxon>Ascomycota</taxon>
        <taxon>Pezizomycotina</taxon>
        <taxon>Sordariomycetes</taxon>
        <taxon>Sordariomycetidae</taxon>
        <taxon>Sordariales</taxon>
        <taxon>Podosporaceae</taxon>
        <taxon>Podospora</taxon>
    </lineage>
</organism>
<keyword evidence="3" id="KW-1185">Reference proteome</keyword>
<dbReference type="AlphaFoldDB" id="A0AAV9GXD5"/>
<feature type="compositionally biased region" description="Basic and acidic residues" evidence="1">
    <location>
        <begin position="93"/>
        <end position="103"/>
    </location>
</feature>
<gene>
    <name evidence="2" type="ORF">QBC34DRAFT_27066</name>
</gene>
<feature type="region of interest" description="Disordered" evidence="1">
    <location>
        <begin position="93"/>
        <end position="123"/>
    </location>
</feature>
<accession>A0AAV9GXD5</accession>
<feature type="region of interest" description="Disordered" evidence="1">
    <location>
        <begin position="1"/>
        <end position="49"/>
    </location>
</feature>